<dbReference type="PROSITE" id="PS52001">
    <property type="entry name" value="AD"/>
    <property type="match status" value="1"/>
</dbReference>
<name>A0A182LX51_9DIPT</name>
<keyword evidence="3" id="KW-1185">Reference proteome</keyword>
<dbReference type="InterPro" id="IPR048478">
    <property type="entry name" value="LSM12_LSM"/>
</dbReference>
<dbReference type="InterPro" id="IPR019181">
    <property type="entry name" value="LSM12_ABD"/>
</dbReference>
<dbReference type="PANTHER" id="PTHR13542">
    <property type="entry name" value="LSM12 HOMOLOG"/>
    <property type="match status" value="1"/>
</dbReference>
<proteinExistence type="predicted"/>
<dbReference type="Pfam" id="PF21166">
    <property type="entry name" value="LSM12_LSM"/>
    <property type="match status" value="1"/>
</dbReference>
<reference evidence="2" key="2">
    <citation type="submission" date="2020-05" db="UniProtKB">
        <authorList>
            <consortium name="EnsemblMetazoa"/>
        </authorList>
    </citation>
    <scope>IDENTIFICATION</scope>
    <source>
        <strain evidence="2">A-37</strain>
    </source>
</reference>
<protein>
    <recommendedName>
        <fullName evidence="1">AD domain-containing protein</fullName>
    </recommendedName>
</protein>
<dbReference type="EnsemblMetazoa" id="ACUA004065-RA">
    <property type="protein sequence ID" value="ACUA004065-PA"/>
    <property type="gene ID" value="ACUA004065"/>
</dbReference>
<evidence type="ECO:0000313" key="2">
    <source>
        <dbReference type="EnsemblMetazoa" id="ACUA004065-PA"/>
    </source>
</evidence>
<dbReference type="SMART" id="SM00995">
    <property type="entry name" value="AD"/>
    <property type="match status" value="1"/>
</dbReference>
<dbReference type="InterPro" id="IPR047574">
    <property type="entry name" value="AD"/>
</dbReference>
<accession>A0A182LX51</accession>
<feature type="domain" description="AD" evidence="1">
    <location>
        <begin position="40"/>
        <end position="134"/>
    </location>
</feature>
<dbReference type="STRING" id="139723.A0A182LX51"/>
<reference evidence="3" key="1">
    <citation type="submission" date="2013-09" db="EMBL/GenBank/DDBJ databases">
        <title>The Genome Sequence of Anopheles culicifacies species A.</title>
        <authorList>
            <consortium name="The Broad Institute Genomics Platform"/>
            <person name="Neafsey D.E."/>
            <person name="Besansky N."/>
            <person name="Howell P."/>
            <person name="Walton C."/>
            <person name="Young S.K."/>
            <person name="Zeng Q."/>
            <person name="Gargeya S."/>
            <person name="Fitzgerald M."/>
            <person name="Haas B."/>
            <person name="Abouelleil A."/>
            <person name="Allen A.W."/>
            <person name="Alvarado L."/>
            <person name="Arachchi H.M."/>
            <person name="Berlin A.M."/>
            <person name="Chapman S.B."/>
            <person name="Gainer-Dewar J."/>
            <person name="Goldberg J."/>
            <person name="Griggs A."/>
            <person name="Gujja S."/>
            <person name="Hansen M."/>
            <person name="Howarth C."/>
            <person name="Imamovic A."/>
            <person name="Ireland A."/>
            <person name="Larimer J."/>
            <person name="McCowan C."/>
            <person name="Murphy C."/>
            <person name="Pearson M."/>
            <person name="Poon T.W."/>
            <person name="Priest M."/>
            <person name="Roberts A."/>
            <person name="Saif S."/>
            <person name="Shea T."/>
            <person name="Sisk P."/>
            <person name="Sykes S."/>
            <person name="Wortman J."/>
            <person name="Nusbaum C."/>
            <person name="Birren B."/>
        </authorList>
    </citation>
    <scope>NUCLEOTIDE SEQUENCE [LARGE SCALE GENOMIC DNA]</scope>
    <source>
        <strain evidence="3">A-37</strain>
    </source>
</reference>
<dbReference type="AlphaFoldDB" id="A0A182LX51"/>
<evidence type="ECO:0000313" key="3">
    <source>
        <dbReference type="Proteomes" id="UP000075883"/>
    </source>
</evidence>
<sequence>MAGLVQDCFTIGSIVECTTCFEANIEGEVMAFDQQTKMLILSILFQLSTRARNQVEQKRLQLTALSAGVSPEGQNLYMAIARTIKQVTWSGPNIVVCKDVTITPPYKVDNVNSSDQRQLSYVKKIVEKHENDQANINQSTSAADIAAN</sequence>
<dbReference type="EMBL" id="AXCM01003899">
    <property type="status" value="NOT_ANNOTATED_CDS"/>
    <property type="molecule type" value="Genomic_DNA"/>
</dbReference>
<organism evidence="2 3">
    <name type="scientific">Anopheles culicifacies</name>
    <dbReference type="NCBI Taxonomy" id="139723"/>
    <lineage>
        <taxon>Eukaryota</taxon>
        <taxon>Metazoa</taxon>
        <taxon>Ecdysozoa</taxon>
        <taxon>Arthropoda</taxon>
        <taxon>Hexapoda</taxon>
        <taxon>Insecta</taxon>
        <taxon>Pterygota</taxon>
        <taxon>Neoptera</taxon>
        <taxon>Endopterygota</taxon>
        <taxon>Diptera</taxon>
        <taxon>Nematocera</taxon>
        <taxon>Culicoidea</taxon>
        <taxon>Culicidae</taxon>
        <taxon>Anophelinae</taxon>
        <taxon>Anopheles</taxon>
        <taxon>culicifacies species complex</taxon>
    </lineage>
</organism>
<dbReference type="Proteomes" id="UP000075883">
    <property type="component" value="Unassembled WGS sequence"/>
</dbReference>
<dbReference type="InterPro" id="IPR039683">
    <property type="entry name" value="Lsm12-like"/>
</dbReference>
<dbReference type="VEuPathDB" id="VectorBase:ACUA004065"/>
<evidence type="ECO:0000259" key="1">
    <source>
        <dbReference type="PROSITE" id="PS52001"/>
    </source>
</evidence>
<dbReference type="Pfam" id="PF09793">
    <property type="entry name" value="AD"/>
    <property type="match status" value="1"/>
</dbReference>